<dbReference type="PANTHER" id="PTHR43221">
    <property type="entry name" value="PROTEASE HTPX"/>
    <property type="match status" value="1"/>
</dbReference>
<keyword evidence="3" id="KW-0645">Protease</keyword>
<dbReference type="Proteomes" id="UP001528823">
    <property type="component" value="Unassembled WGS sequence"/>
</dbReference>
<gene>
    <name evidence="13" type="ORF">ORQ98_14160</name>
</gene>
<evidence type="ECO:0000256" key="6">
    <source>
        <dbReference type="ARBA" id="ARBA00022801"/>
    </source>
</evidence>
<feature type="transmembrane region" description="Helical" evidence="11">
    <location>
        <begin position="63"/>
        <end position="83"/>
    </location>
</feature>
<feature type="transmembrane region" description="Helical" evidence="11">
    <location>
        <begin position="194"/>
        <end position="214"/>
    </location>
</feature>
<keyword evidence="14" id="KW-1185">Reference proteome</keyword>
<evidence type="ECO:0000256" key="7">
    <source>
        <dbReference type="ARBA" id="ARBA00022833"/>
    </source>
</evidence>
<evidence type="ECO:0000256" key="4">
    <source>
        <dbReference type="ARBA" id="ARBA00022692"/>
    </source>
</evidence>
<keyword evidence="7" id="KW-0862">Zinc</keyword>
<feature type="transmembrane region" description="Helical" evidence="11">
    <location>
        <begin position="16"/>
        <end position="43"/>
    </location>
</feature>
<comment type="cofactor">
    <cofactor evidence="1">
        <name>Zn(2+)</name>
        <dbReference type="ChEBI" id="CHEBI:29105"/>
    </cofactor>
</comment>
<dbReference type="InterPro" id="IPR001915">
    <property type="entry name" value="Peptidase_M48"/>
</dbReference>
<dbReference type="PANTHER" id="PTHR43221:SF2">
    <property type="entry name" value="PROTEASE HTPX HOMOLOG"/>
    <property type="match status" value="1"/>
</dbReference>
<proteinExistence type="predicted"/>
<evidence type="ECO:0000256" key="5">
    <source>
        <dbReference type="ARBA" id="ARBA00022723"/>
    </source>
</evidence>
<dbReference type="Pfam" id="PF01435">
    <property type="entry name" value="Peptidase_M48"/>
    <property type="match status" value="1"/>
</dbReference>
<sequence length="652" mass="72383">MNFFEWQRTAKRKTKILVLLLIVSVIGISLILYFPLLFFFYYFQSGAVPSTEKAYLQIDWVNIPFFFACLAGVAFAVLCGSLFKTYKLSSGGYTVASALGGRKVNVNTTNFYEKRLLNVVEEMAIASGTTVPDVYILNSELAINAFAAGFQLEDAVIGVTRGCSERLTRDELEGVIAHEFSHIIHGDMRINIRLIGIVFGITMIAHLGEIILRGGHSGRSREGRTFLLGLAFVIAGSIGTFFASWIRSTISRTREYLADASALQYTRNPDGISNALRRIGGASVGTNLESANASEVSHMMFGSSSTGFFASLFASHPPLEKRIRKLQPSWDGRFLPPLNIAELEDKPEQTTSAQEQLNNTAAVMGFTSSVAAVTHHQLEQAINHIGQPEPEHIQYAQQLLKTLPIAINKGLHSPTDAPLYIMALVFAKEDDLQLQQLQLLSQHYPNTDTAVKVEQFANQIQIAAIPDPLALVEIAMPTLKQGSLVQRTKLEKSILPLIQVDKKISLFEWAVAAIIKHYFNKWAETHRAGKLSKEIKQFSSLTYEIPQVIGIICRVSGMPAEQQQHCFATAMLKLNINQDQLPSQLSFQKLYRALECCANLTPELKQQFINICCYCIEFNQKVTLKEAQILRAIAILIGCPIPPIVNTSLENR</sequence>
<evidence type="ECO:0000313" key="14">
    <source>
        <dbReference type="Proteomes" id="UP001528823"/>
    </source>
</evidence>
<accession>A0ABT5UCE3</accession>
<evidence type="ECO:0000256" key="1">
    <source>
        <dbReference type="ARBA" id="ARBA00001947"/>
    </source>
</evidence>
<keyword evidence="10 11" id="KW-0472">Membrane</keyword>
<dbReference type="CDD" id="cd07340">
    <property type="entry name" value="M48B_Htpx_like"/>
    <property type="match status" value="1"/>
</dbReference>
<evidence type="ECO:0000256" key="11">
    <source>
        <dbReference type="SAM" id="Phobius"/>
    </source>
</evidence>
<keyword evidence="8 11" id="KW-1133">Transmembrane helix</keyword>
<protein>
    <submittedName>
        <fullName evidence="13">M48 family metallopeptidase</fullName>
    </submittedName>
</protein>
<evidence type="ECO:0000256" key="2">
    <source>
        <dbReference type="ARBA" id="ARBA00022475"/>
    </source>
</evidence>
<feature type="domain" description="Peptidase M48" evidence="12">
    <location>
        <begin position="114"/>
        <end position="327"/>
    </location>
</feature>
<dbReference type="RefSeq" id="WP_274689454.1">
    <property type="nucleotide sequence ID" value="NZ_JAPMOU010000017.1"/>
</dbReference>
<feature type="transmembrane region" description="Helical" evidence="11">
    <location>
        <begin position="226"/>
        <end position="246"/>
    </location>
</feature>
<reference evidence="13 14" key="1">
    <citation type="submission" date="2022-11" db="EMBL/GenBank/DDBJ databases">
        <title>Spartinivicinus poritis sp. nov., isolated from scleractinian coral Porites lutea.</title>
        <authorList>
            <person name="Zhang G."/>
            <person name="Cai L."/>
            <person name="Wei Q."/>
        </authorList>
    </citation>
    <scope>NUCLEOTIDE SEQUENCE [LARGE SCALE GENOMIC DNA]</scope>
    <source>
        <strain evidence="13 14">A2-2</strain>
    </source>
</reference>
<dbReference type="EMBL" id="JAPMOU010000017">
    <property type="protein sequence ID" value="MDE1463108.1"/>
    <property type="molecule type" value="Genomic_DNA"/>
</dbReference>
<keyword evidence="5" id="KW-0479">Metal-binding</keyword>
<keyword evidence="6" id="KW-0378">Hydrolase</keyword>
<name>A0ABT5UCE3_9GAMM</name>
<dbReference type="InterPro" id="IPR050083">
    <property type="entry name" value="HtpX_protease"/>
</dbReference>
<evidence type="ECO:0000256" key="9">
    <source>
        <dbReference type="ARBA" id="ARBA00023049"/>
    </source>
</evidence>
<evidence type="ECO:0000259" key="12">
    <source>
        <dbReference type="Pfam" id="PF01435"/>
    </source>
</evidence>
<evidence type="ECO:0000256" key="10">
    <source>
        <dbReference type="ARBA" id="ARBA00023136"/>
    </source>
</evidence>
<organism evidence="13 14">
    <name type="scientific">Spartinivicinus poritis</name>
    <dbReference type="NCBI Taxonomy" id="2994640"/>
    <lineage>
        <taxon>Bacteria</taxon>
        <taxon>Pseudomonadati</taxon>
        <taxon>Pseudomonadota</taxon>
        <taxon>Gammaproteobacteria</taxon>
        <taxon>Oceanospirillales</taxon>
        <taxon>Zooshikellaceae</taxon>
        <taxon>Spartinivicinus</taxon>
    </lineage>
</organism>
<keyword evidence="4 11" id="KW-0812">Transmembrane</keyword>
<dbReference type="Gene3D" id="3.30.2010.10">
    <property type="entry name" value="Metalloproteases ('zincins'), catalytic domain"/>
    <property type="match status" value="1"/>
</dbReference>
<comment type="caution">
    <text evidence="13">The sequence shown here is derived from an EMBL/GenBank/DDBJ whole genome shotgun (WGS) entry which is preliminary data.</text>
</comment>
<keyword evidence="9" id="KW-0482">Metalloprotease</keyword>
<evidence type="ECO:0000256" key="8">
    <source>
        <dbReference type="ARBA" id="ARBA00022989"/>
    </source>
</evidence>
<evidence type="ECO:0000313" key="13">
    <source>
        <dbReference type="EMBL" id="MDE1463108.1"/>
    </source>
</evidence>
<keyword evidence="2" id="KW-1003">Cell membrane</keyword>
<evidence type="ECO:0000256" key="3">
    <source>
        <dbReference type="ARBA" id="ARBA00022670"/>
    </source>
</evidence>